<name>A0A7X5F2N0_9HYPH</name>
<keyword evidence="1" id="KW-0472">Membrane</keyword>
<evidence type="ECO:0000256" key="2">
    <source>
        <dbReference type="SAM" id="SignalP"/>
    </source>
</evidence>
<keyword evidence="1" id="KW-1133">Transmembrane helix</keyword>
<keyword evidence="2" id="KW-0732">Signal</keyword>
<accession>A0A7X5F2N0</accession>
<evidence type="ECO:0000313" key="4">
    <source>
        <dbReference type="Proteomes" id="UP000586722"/>
    </source>
</evidence>
<sequence>MRMMLMMLALCAGLMMLALNRASASTVVDLSPVAVPLIEIGITLLGAALLWLLRRLIGVIEQRAGMQLDEQMRRRLQDALYYAVEYARARVAGAASGPVTVDLRSAMAAEAARYAMQAVPQALSHFGIDRPRLIEMIEARLGADINGDGVVGRPQG</sequence>
<evidence type="ECO:0000256" key="1">
    <source>
        <dbReference type="SAM" id="Phobius"/>
    </source>
</evidence>
<dbReference type="Proteomes" id="UP000586722">
    <property type="component" value="Unassembled WGS sequence"/>
</dbReference>
<protein>
    <submittedName>
        <fullName evidence="3">Inadl protein</fullName>
    </submittedName>
</protein>
<dbReference type="RefSeq" id="WP_161708580.1">
    <property type="nucleotide sequence ID" value="NZ_JAABLQ010000001.1"/>
</dbReference>
<organism evidence="3 4">
    <name type="scientific">Pannonibacter tanglangensis</name>
    <dbReference type="NCBI Taxonomy" id="2750084"/>
    <lineage>
        <taxon>Bacteria</taxon>
        <taxon>Pseudomonadati</taxon>
        <taxon>Pseudomonadota</taxon>
        <taxon>Alphaproteobacteria</taxon>
        <taxon>Hyphomicrobiales</taxon>
        <taxon>Stappiaceae</taxon>
        <taxon>Pannonibacter</taxon>
    </lineage>
</organism>
<reference evidence="4" key="1">
    <citation type="submission" date="2020-01" db="EMBL/GenBank/DDBJ databases">
        <authorList>
            <person name="Fang Y."/>
            <person name="Sun R."/>
            <person name="Nie L."/>
            <person name="He J."/>
            <person name="Hao L."/>
            <person name="Wang L."/>
            <person name="Su S."/>
            <person name="Lv E."/>
            <person name="Zhang Z."/>
            <person name="Xie R."/>
            <person name="Liu H."/>
        </authorList>
    </citation>
    <scope>NUCLEOTIDE SEQUENCE [LARGE SCALE GENOMIC DNA]</scope>
    <source>
        <strain evidence="4">XCT-53</strain>
    </source>
</reference>
<keyword evidence="1" id="KW-0812">Transmembrane</keyword>
<feature type="signal peptide" evidence="2">
    <location>
        <begin position="1"/>
        <end position="24"/>
    </location>
</feature>
<keyword evidence="4" id="KW-1185">Reference proteome</keyword>
<feature type="transmembrane region" description="Helical" evidence="1">
    <location>
        <begin position="34"/>
        <end position="53"/>
    </location>
</feature>
<feature type="chain" id="PRO_5031050090" evidence="2">
    <location>
        <begin position="25"/>
        <end position="156"/>
    </location>
</feature>
<comment type="caution">
    <text evidence="3">The sequence shown here is derived from an EMBL/GenBank/DDBJ whole genome shotgun (WGS) entry which is preliminary data.</text>
</comment>
<gene>
    <name evidence="3" type="ORF">GWI72_10355</name>
</gene>
<proteinExistence type="predicted"/>
<dbReference type="EMBL" id="JAABLQ010000001">
    <property type="protein sequence ID" value="NBN78667.1"/>
    <property type="molecule type" value="Genomic_DNA"/>
</dbReference>
<evidence type="ECO:0000313" key="3">
    <source>
        <dbReference type="EMBL" id="NBN78667.1"/>
    </source>
</evidence>
<dbReference type="AlphaFoldDB" id="A0A7X5F2N0"/>